<keyword evidence="8" id="KW-0472">Membrane</keyword>
<evidence type="ECO:0000256" key="3">
    <source>
        <dbReference type="ARBA" id="ARBA00022741"/>
    </source>
</evidence>
<keyword evidence="3" id="KW-0547">Nucleotide-binding</keyword>
<dbReference type="RefSeq" id="XP_049146649.1">
    <property type="nucleotide sequence ID" value="XM_049289504.1"/>
</dbReference>
<dbReference type="InterPro" id="IPR020902">
    <property type="entry name" value="Actin/actin-like_CS"/>
</dbReference>
<dbReference type="SMART" id="SM00268">
    <property type="entry name" value="ACTIN"/>
    <property type="match status" value="1"/>
</dbReference>
<dbReference type="Gene3D" id="3.30.420.40">
    <property type="match status" value="2"/>
</dbReference>
<evidence type="ECO:0000256" key="8">
    <source>
        <dbReference type="SAM" id="Phobius"/>
    </source>
</evidence>
<evidence type="ECO:0000313" key="10">
    <source>
        <dbReference type="Proteomes" id="UP000830671"/>
    </source>
</evidence>
<keyword evidence="2" id="KW-0963">Cytoplasm</keyword>
<evidence type="ECO:0000256" key="7">
    <source>
        <dbReference type="SAM" id="MobiDB-lite"/>
    </source>
</evidence>
<dbReference type="AlphaFoldDB" id="A0A9Q8SWV1"/>
<dbReference type="Pfam" id="PF00022">
    <property type="entry name" value="Actin"/>
    <property type="match status" value="1"/>
</dbReference>
<keyword evidence="8" id="KW-0812">Transmembrane</keyword>
<dbReference type="CDD" id="cd10216">
    <property type="entry name" value="ASKHA_NBD_Arp1"/>
    <property type="match status" value="1"/>
</dbReference>
<keyword evidence="5" id="KW-0206">Cytoskeleton</keyword>
<reference evidence="9" key="1">
    <citation type="journal article" date="2021" name="Mol. Plant Microbe Interact.">
        <title>Complete Genome Sequence of the Plant-Pathogenic Fungus Colletotrichum lupini.</title>
        <authorList>
            <person name="Baroncelli R."/>
            <person name="Pensec F."/>
            <person name="Da Lio D."/>
            <person name="Boufleur T."/>
            <person name="Vicente I."/>
            <person name="Sarrocco S."/>
            <person name="Picot A."/>
            <person name="Baraldi E."/>
            <person name="Sukno S."/>
            <person name="Thon M."/>
            <person name="Le Floch G."/>
        </authorList>
    </citation>
    <scope>NUCLEOTIDE SEQUENCE</scope>
    <source>
        <strain evidence="9">IMI 504893</strain>
    </source>
</reference>
<sequence>MSPAFAARNAARFAVQRRQFTLLHNMRNVARSFEPHPFQRMSQTGVHAKPYYGAMIKKRAVTAAMFFPLAFGILGWPYASMLLVDGHMRATATTTQREYLTNRCQGPANKLECGFLLTAIEPPSIESPPLAVTARPTNKGVPPRKRTETTSSKSIMTDSLHNAPIVLDNGSGTIRAGFAGDDLPKCYFPSFVGRPKHLRVLAGALEGEVFIGQKAATELRGLLKIRYPLEHGIVTDWDDMEKIWEYVYGEGLKTLSEEHPVLLTEPPLNPRSNRDTAAQILFETFNVPALYTSIQAVLSLYASGRTTGIVLDSGDGVSHAVPVYEGFAMPSSIRRIDVAGRDVTEYMQMLLRKSGYVFHTSAEKEVVRLIKESVTYVAQDPRKEEKEWANRTDPAKGVEYVLPDGHKLKIGAERFRAPEILFDPEIIGLEYPGVHQIVVDAINRTDLDLRKSLYSNIVLSGGSTLTRGFGDRLLTELQRLAVKDMRIKIFAPPERKYSTWIGGSILAGLSTFRKMWVSIDDWHENPEIIHTKLT</sequence>
<dbReference type="InterPro" id="IPR043129">
    <property type="entry name" value="ATPase_NBD"/>
</dbReference>
<feature type="transmembrane region" description="Helical" evidence="8">
    <location>
        <begin position="60"/>
        <end position="79"/>
    </location>
</feature>
<dbReference type="GeneID" id="73344514"/>
<accession>A0A9Q8SWV1</accession>
<dbReference type="Proteomes" id="UP000830671">
    <property type="component" value="Chromosome 5"/>
</dbReference>
<name>A0A9Q8SWV1_9PEZI</name>
<protein>
    <submittedName>
        <fullName evidence="9">Actin</fullName>
    </submittedName>
</protein>
<dbReference type="FunFam" id="3.90.640.10:FF:000015">
    <property type="entry name" value="Actin-like protein"/>
    <property type="match status" value="1"/>
</dbReference>
<comment type="subcellular location">
    <subcellularLocation>
        <location evidence="1">Cytoplasm</location>
        <location evidence="1">Cytoskeleton</location>
    </subcellularLocation>
</comment>
<dbReference type="SUPFAM" id="SSF53067">
    <property type="entry name" value="Actin-like ATPase domain"/>
    <property type="match status" value="2"/>
</dbReference>
<proteinExistence type="inferred from homology"/>
<keyword evidence="4" id="KW-0067">ATP-binding</keyword>
<dbReference type="PANTHER" id="PTHR11937">
    <property type="entry name" value="ACTIN"/>
    <property type="match status" value="1"/>
</dbReference>
<dbReference type="KEGG" id="clup:CLUP02_10528"/>
<feature type="region of interest" description="Disordered" evidence="7">
    <location>
        <begin position="127"/>
        <end position="152"/>
    </location>
</feature>
<dbReference type="EMBL" id="CP019477">
    <property type="protein sequence ID" value="UQC85032.1"/>
    <property type="molecule type" value="Genomic_DNA"/>
</dbReference>
<evidence type="ECO:0000313" key="9">
    <source>
        <dbReference type="EMBL" id="UQC85032.1"/>
    </source>
</evidence>
<dbReference type="PRINTS" id="PR00190">
    <property type="entry name" value="ACTIN"/>
</dbReference>
<dbReference type="PROSITE" id="PS01132">
    <property type="entry name" value="ACTINS_ACT_LIKE"/>
    <property type="match status" value="1"/>
</dbReference>
<dbReference type="GO" id="GO:0005856">
    <property type="term" value="C:cytoskeleton"/>
    <property type="evidence" value="ECO:0007669"/>
    <property type="project" value="UniProtKB-SubCell"/>
</dbReference>
<dbReference type="InterPro" id="IPR004000">
    <property type="entry name" value="Actin"/>
</dbReference>
<organism evidence="9 10">
    <name type="scientific">Colletotrichum lupini</name>
    <dbReference type="NCBI Taxonomy" id="145971"/>
    <lineage>
        <taxon>Eukaryota</taxon>
        <taxon>Fungi</taxon>
        <taxon>Dikarya</taxon>
        <taxon>Ascomycota</taxon>
        <taxon>Pezizomycotina</taxon>
        <taxon>Sordariomycetes</taxon>
        <taxon>Hypocreomycetidae</taxon>
        <taxon>Glomerellales</taxon>
        <taxon>Glomerellaceae</taxon>
        <taxon>Colletotrichum</taxon>
        <taxon>Colletotrichum acutatum species complex</taxon>
    </lineage>
</organism>
<evidence type="ECO:0000256" key="1">
    <source>
        <dbReference type="ARBA" id="ARBA00004245"/>
    </source>
</evidence>
<keyword evidence="10" id="KW-1185">Reference proteome</keyword>
<dbReference type="FunFam" id="3.30.420.40:FF:000018">
    <property type="entry name" value="Actin-like protein (Centractin)"/>
    <property type="match status" value="1"/>
</dbReference>
<evidence type="ECO:0000256" key="5">
    <source>
        <dbReference type="ARBA" id="ARBA00023212"/>
    </source>
</evidence>
<gene>
    <name evidence="9" type="ORF">CLUP02_10528</name>
</gene>
<comment type="similarity">
    <text evidence="6">Belongs to the actin family. ARP1 subfamily.</text>
</comment>
<keyword evidence="8" id="KW-1133">Transmembrane helix</keyword>
<evidence type="ECO:0000256" key="6">
    <source>
        <dbReference type="ARBA" id="ARBA00038483"/>
    </source>
</evidence>
<evidence type="ECO:0000256" key="2">
    <source>
        <dbReference type="ARBA" id="ARBA00022490"/>
    </source>
</evidence>
<dbReference type="GO" id="GO:0005524">
    <property type="term" value="F:ATP binding"/>
    <property type="evidence" value="ECO:0007669"/>
    <property type="project" value="UniProtKB-KW"/>
</dbReference>
<evidence type="ECO:0000256" key="4">
    <source>
        <dbReference type="ARBA" id="ARBA00022840"/>
    </source>
</evidence>
<dbReference type="Gene3D" id="3.90.640.10">
    <property type="entry name" value="Actin, Chain A, domain 4"/>
    <property type="match status" value="1"/>
</dbReference>